<dbReference type="FunFam" id="3.40.50.150:FF:000023">
    <property type="entry name" value="Ribosomal RNA small subunit methyltransferase A"/>
    <property type="match status" value="1"/>
</dbReference>
<accession>A0A938XTG2</accession>
<feature type="binding site" evidence="7 8">
    <location>
        <position position="119"/>
    </location>
    <ligand>
        <name>S-adenosyl-L-methionine</name>
        <dbReference type="ChEBI" id="CHEBI:59789"/>
    </ligand>
</feature>
<dbReference type="PROSITE" id="PS01131">
    <property type="entry name" value="RRNA_A_DIMETH"/>
    <property type="match status" value="1"/>
</dbReference>
<dbReference type="EMBL" id="JAFBDQ010000010">
    <property type="protein sequence ID" value="MBM7557223.1"/>
    <property type="molecule type" value="Genomic_DNA"/>
</dbReference>
<proteinExistence type="inferred from homology"/>
<dbReference type="RefSeq" id="WP_239551102.1">
    <property type="nucleotide sequence ID" value="NZ_JAFBDQ010000010.1"/>
</dbReference>
<feature type="binding site" evidence="7 8">
    <location>
        <position position="29"/>
    </location>
    <ligand>
        <name>S-adenosyl-L-methionine</name>
        <dbReference type="ChEBI" id="CHEBI:59789"/>
    </ligand>
</feature>
<dbReference type="Proteomes" id="UP000774000">
    <property type="component" value="Unassembled WGS sequence"/>
</dbReference>
<dbReference type="AlphaFoldDB" id="A0A938XTG2"/>
<dbReference type="CDD" id="cd02440">
    <property type="entry name" value="AdoMet_MTases"/>
    <property type="match status" value="1"/>
</dbReference>
<keyword evidence="4 7" id="KW-0808">Transferase</keyword>
<dbReference type="EC" id="2.1.1.182" evidence="7"/>
<gene>
    <name evidence="7" type="primary">rsmA</name>
    <name evidence="7" type="synonym">ksgA</name>
    <name evidence="10" type="ORF">JOC47_002078</name>
</gene>
<reference evidence="10" key="1">
    <citation type="submission" date="2021-01" db="EMBL/GenBank/DDBJ databases">
        <title>Genomic Encyclopedia of Type Strains, Phase IV (KMG-IV): sequencing the most valuable type-strain genomes for metagenomic binning, comparative biology and taxonomic classification.</title>
        <authorList>
            <person name="Goeker M."/>
        </authorList>
    </citation>
    <scope>NUCLEOTIDE SEQUENCE</scope>
    <source>
        <strain evidence="10">DSM 23230</strain>
    </source>
</reference>
<comment type="function">
    <text evidence="7">Specifically dimethylates two adjacent adenosines (A1518 and A1519) in the loop of a conserved hairpin near the 3'-end of 16S rRNA in the 30S particle. May play a critical role in biogenesis of 30S subunits.</text>
</comment>
<keyword evidence="3 7" id="KW-0489">Methyltransferase</keyword>
<dbReference type="GO" id="GO:0052908">
    <property type="term" value="F:16S rRNA (adenine(1518)-N(6)/adenine(1519)-N(6))-dimethyltransferase activity"/>
    <property type="evidence" value="ECO:0007669"/>
    <property type="project" value="UniProtKB-EC"/>
</dbReference>
<dbReference type="SUPFAM" id="SSF53335">
    <property type="entry name" value="S-adenosyl-L-methionine-dependent methyltransferases"/>
    <property type="match status" value="1"/>
</dbReference>
<evidence type="ECO:0000256" key="6">
    <source>
        <dbReference type="ARBA" id="ARBA00022884"/>
    </source>
</evidence>
<keyword evidence="6 7" id="KW-0694">RNA-binding</keyword>
<evidence type="ECO:0000256" key="2">
    <source>
        <dbReference type="ARBA" id="ARBA00022552"/>
    </source>
</evidence>
<dbReference type="InterPro" id="IPR020598">
    <property type="entry name" value="rRNA_Ade_methylase_Trfase_N"/>
</dbReference>
<dbReference type="InterPro" id="IPR029063">
    <property type="entry name" value="SAM-dependent_MTases_sf"/>
</dbReference>
<comment type="subcellular location">
    <subcellularLocation>
        <location evidence="7">Cytoplasm</location>
    </subcellularLocation>
</comment>
<comment type="catalytic activity">
    <reaction evidence="7">
        <text>adenosine(1518)/adenosine(1519) in 16S rRNA + 4 S-adenosyl-L-methionine = N(6)-dimethyladenosine(1518)/N(6)-dimethyladenosine(1519) in 16S rRNA + 4 S-adenosyl-L-homocysteine + 4 H(+)</text>
        <dbReference type="Rhea" id="RHEA:19609"/>
        <dbReference type="Rhea" id="RHEA-COMP:10232"/>
        <dbReference type="Rhea" id="RHEA-COMP:10233"/>
        <dbReference type="ChEBI" id="CHEBI:15378"/>
        <dbReference type="ChEBI" id="CHEBI:57856"/>
        <dbReference type="ChEBI" id="CHEBI:59789"/>
        <dbReference type="ChEBI" id="CHEBI:74411"/>
        <dbReference type="ChEBI" id="CHEBI:74493"/>
        <dbReference type="EC" id="2.1.1.182"/>
    </reaction>
</comment>
<dbReference type="GO" id="GO:0003723">
    <property type="term" value="F:RNA binding"/>
    <property type="evidence" value="ECO:0007669"/>
    <property type="project" value="UniProtKB-UniRule"/>
</dbReference>
<evidence type="ECO:0000256" key="5">
    <source>
        <dbReference type="ARBA" id="ARBA00022691"/>
    </source>
</evidence>
<dbReference type="GO" id="GO:0005829">
    <property type="term" value="C:cytosol"/>
    <property type="evidence" value="ECO:0007669"/>
    <property type="project" value="TreeGrafter"/>
</dbReference>
<keyword evidence="11" id="KW-1185">Reference proteome</keyword>
<evidence type="ECO:0000259" key="9">
    <source>
        <dbReference type="SMART" id="SM00650"/>
    </source>
</evidence>
<evidence type="ECO:0000256" key="8">
    <source>
        <dbReference type="PROSITE-ProRule" id="PRU01026"/>
    </source>
</evidence>
<evidence type="ECO:0000256" key="3">
    <source>
        <dbReference type="ARBA" id="ARBA00022603"/>
    </source>
</evidence>
<comment type="caution">
    <text evidence="10">The sequence shown here is derived from an EMBL/GenBank/DDBJ whole genome shotgun (WGS) entry which is preliminary data.</text>
</comment>
<feature type="binding site" evidence="7 8">
    <location>
        <position position="75"/>
    </location>
    <ligand>
        <name>S-adenosyl-L-methionine</name>
        <dbReference type="ChEBI" id="CHEBI:59789"/>
    </ligand>
</feature>
<dbReference type="InterPro" id="IPR023165">
    <property type="entry name" value="rRNA_Ade_diMease-like_C"/>
</dbReference>
<dbReference type="Pfam" id="PF00398">
    <property type="entry name" value="RrnaAD"/>
    <property type="match status" value="1"/>
</dbReference>
<dbReference type="PROSITE" id="PS51689">
    <property type="entry name" value="SAM_RNA_A_N6_MT"/>
    <property type="match status" value="1"/>
</dbReference>
<feature type="binding site" evidence="7 8">
    <location>
        <position position="100"/>
    </location>
    <ligand>
        <name>S-adenosyl-L-methionine</name>
        <dbReference type="ChEBI" id="CHEBI:59789"/>
    </ligand>
</feature>
<dbReference type="Gene3D" id="3.40.50.150">
    <property type="entry name" value="Vaccinia Virus protein VP39"/>
    <property type="match status" value="1"/>
</dbReference>
<dbReference type="InterPro" id="IPR001737">
    <property type="entry name" value="KsgA/Erm"/>
</dbReference>
<dbReference type="Gene3D" id="1.10.8.100">
    <property type="entry name" value="Ribosomal RNA adenine dimethylase-like, domain 2"/>
    <property type="match status" value="1"/>
</dbReference>
<evidence type="ECO:0000256" key="7">
    <source>
        <dbReference type="HAMAP-Rule" id="MF_00607"/>
    </source>
</evidence>
<dbReference type="NCBIfam" id="TIGR00755">
    <property type="entry name" value="ksgA"/>
    <property type="match status" value="1"/>
</dbReference>
<dbReference type="InterPro" id="IPR020596">
    <property type="entry name" value="rRNA_Ade_Mease_Trfase_CS"/>
</dbReference>
<protein>
    <recommendedName>
        <fullName evidence="7">Ribosomal RNA small subunit methyltransferase A</fullName>
        <ecNumber evidence="7">2.1.1.182</ecNumber>
    </recommendedName>
    <alternativeName>
        <fullName evidence="7">16S rRNA (adenine(1518)-N(6)/adenine(1519)-N(6))-dimethyltransferase</fullName>
    </alternativeName>
    <alternativeName>
        <fullName evidence="7">16S rRNA dimethyladenosine transferase</fullName>
    </alternativeName>
    <alternativeName>
        <fullName evidence="7">16S rRNA dimethylase</fullName>
    </alternativeName>
    <alternativeName>
        <fullName evidence="7">S-adenosylmethionine-6-N', N'-adenosyl(rRNA) dimethyltransferase</fullName>
    </alternativeName>
</protein>
<organism evidence="10 11">
    <name type="scientific">Halanaerobacter jeridensis</name>
    <dbReference type="NCBI Taxonomy" id="706427"/>
    <lineage>
        <taxon>Bacteria</taxon>
        <taxon>Bacillati</taxon>
        <taxon>Bacillota</taxon>
        <taxon>Clostridia</taxon>
        <taxon>Halanaerobiales</taxon>
        <taxon>Halobacteroidaceae</taxon>
        <taxon>Halanaerobacter</taxon>
    </lineage>
</organism>
<feature type="binding site" evidence="7 8">
    <location>
        <position position="27"/>
    </location>
    <ligand>
        <name>S-adenosyl-L-methionine</name>
        <dbReference type="ChEBI" id="CHEBI:59789"/>
    </ligand>
</feature>
<keyword evidence="1 7" id="KW-0963">Cytoplasm</keyword>
<feature type="domain" description="Ribosomal RNA adenine methylase transferase N-terminal" evidence="9">
    <location>
        <begin position="34"/>
        <end position="204"/>
    </location>
</feature>
<name>A0A938XTG2_9FIRM</name>
<evidence type="ECO:0000256" key="1">
    <source>
        <dbReference type="ARBA" id="ARBA00022490"/>
    </source>
</evidence>
<sequence length="284" mass="32091">MDIAKPSKTKELLRRHNLELKKSLGQNFLIDNNILDKIVDLANVNEEDTVIEIGPGIGSLTQKLAEKAAKVVAVEVDQRLEEVLEETLDEYNNIEVVFDDALEVDFDDLVDGEYKIVANLPYYITTPIVMRLLEEGFNVEQIVFMVQREVAERMVADPGGKDYGVLSIGIQFHTTAEILFDVPPDVFIPQPKVHSSVVSLDVLEEAPVEVVSEEFFFKIVNAGFQQRRKTIRNSLSKAANINLSRDLVDEALESVAIDSRRRAEKLSLEQFATLSNKIYELFHK</sequence>
<dbReference type="PANTHER" id="PTHR11727:SF7">
    <property type="entry name" value="DIMETHYLADENOSINE TRANSFERASE-RELATED"/>
    <property type="match status" value="1"/>
</dbReference>
<dbReference type="HAMAP" id="MF_00607">
    <property type="entry name" value="16SrRNA_methyltr_A"/>
    <property type="match status" value="1"/>
</dbReference>
<comment type="similarity">
    <text evidence="7">Belongs to the class I-like SAM-binding methyltransferase superfamily. rRNA adenine N(6)-methyltransferase family. RsmA subfamily.</text>
</comment>
<feature type="binding site" evidence="7 8">
    <location>
        <position position="54"/>
    </location>
    <ligand>
        <name>S-adenosyl-L-methionine</name>
        <dbReference type="ChEBI" id="CHEBI:59789"/>
    </ligand>
</feature>
<evidence type="ECO:0000256" key="4">
    <source>
        <dbReference type="ARBA" id="ARBA00022679"/>
    </source>
</evidence>
<dbReference type="FunFam" id="1.10.8.100:FF:000001">
    <property type="entry name" value="Ribosomal RNA small subunit methyltransferase A"/>
    <property type="match status" value="1"/>
</dbReference>
<evidence type="ECO:0000313" key="11">
    <source>
        <dbReference type="Proteomes" id="UP000774000"/>
    </source>
</evidence>
<dbReference type="InterPro" id="IPR011530">
    <property type="entry name" value="rRNA_adenine_dimethylase"/>
</dbReference>
<keyword evidence="5 7" id="KW-0949">S-adenosyl-L-methionine</keyword>
<evidence type="ECO:0000313" key="10">
    <source>
        <dbReference type="EMBL" id="MBM7557223.1"/>
    </source>
</evidence>
<dbReference type="PANTHER" id="PTHR11727">
    <property type="entry name" value="DIMETHYLADENOSINE TRANSFERASE"/>
    <property type="match status" value="1"/>
</dbReference>
<dbReference type="SMART" id="SM00650">
    <property type="entry name" value="rADc"/>
    <property type="match status" value="1"/>
</dbReference>
<keyword evidence="2 7" id="KW-0698">rRNA processing</keyword>